<feature type="coiled-coil region" evidence="1">
    <location>
        <begin position="220"/>
        <end position="247"/>
    </location>
</feature>
<evidence type="ECO:0008006" key="4">
    <source>
        <dbReference type="Google" id="ProtNLM"/>
    </source>
</evidence>
<dbReference type="Gene3D" id="3.40.50.300">
    <property type="entry name" value="P-loop containing nucleotide triphosphate hydrolases"/>
    <property type="match status" value="1"/>
</dbReference>
<evidence type="ECO:0000256" key="1">
    <source>
        <dbReference type="SAM" id="Coils"/>
    </source>
</evidence>
<name>A0ABQ1MQR5_9SPHI</name>
<dbReference type="Proteomes" id="UP000597338">
    <property type="component" value="Unassembled WGS sequence"/>
</dbReference>
<gene>
    <name evidence="2" type="ORF">GCM10011386_39160</name>
</gene>
<evidence type="ECO:0000313" key="3">
    <source>
        <dbReference type="Proteomes" id="UP000597338"/>
    </source>
</evidence>
<dbReference type="EMBL" id="BMIK01000019">
    <property type="protein sequence ID" value="GGC43052.1"/>
    <property type="molecule type" value="Genomic_DNA"/>
</dbReference>
<evidence type="ECO:0000313" key="2">
    <source>
        <dbReference type="EMBL" id="GGC43052.1"/>
    </source>
</evidence>
<keyword evidence="3" id="KW-1185">Reference proteome</keyword>
<protein>
    <recommendedName>
        <fullName evidence="4">Rad50/SbcC-type AAA domain-containing protein</fullName>
    </recommendedName>
</protein>
<sequence length="657" mass="73385">MAVDFKILGWSAKGLRCPDHDISFEKGDNRVHKIALIQMPNGTGKTTTLKLLRAALAGPKIWEDNFDKPQQFRKNKQTLHGQFELKLLYAKHKRLTIVLDFDFSNEGAVNYITTGPHGMDSGFNPPVGLTSVLKPDFVNLLMFDGELAANLLNPEHTNAQKAIEEMYQLLFLQRMKDRIDEYWNTLANNAGSKGSQREFTQRRNKVEALKARIDEVKSIKSGEEGQLEDINKEIQRLENEFQQEINKSDTDKKALADAEANLSSTIQLVSEKAKDIALLMKNPAELSASLAQNIVFLKDSLDKVKLPGIAAREFFEEIADEPHCICGREIDPAIQKVIRDGAKKYLGSEEVAVLNAMKSDIKDRIANSNLSAAETKLEQLMQEIDGAQHAEILARQKLDAIKHLAGQNDPQIKQINERIDQLKEQKIKLETKIEKYYDKTDMSDSSWNVDNLNEKLKKANADLAEATGTISQKAKRDVLCRILDNALIYARRALSEDVCADANEKIKVLMPNNDIRIASIDKCLRLVEKEAGSVGETLTVGYAFLSSLLSSATHNLPSVVDSPTGSIDLQIRPEIARLIPKLGDQFIAFTISSERDGFVAPLSQAASESIYFLTLFKKGDKALEASARSVSGYRESEDGIWVSGQTYFSAFHTDRQE</sequence>
<proteinExistence type="predicted"/>
<accession>A0ABQ1MQR5</accession>
<dbReference type="RefSeq" id="WP_188753163.1">
    <property type="nucleotide sequence ID" value="NZ_BMIK01000019.1"/>
</dbReference>
<organism evidence="2 3">
    <name type="scientific">Parapedobacter defluvii</name>
    <dbReference type="NCBI Taxonomy" id="2045106"/>
    <lineage>
        <taxon>Bacteria</taxon>
        <taxon>Pseudomonadati</taxon>
        <taxon>Bacteroidota</taxon>
        <taxon>Sphingobacteriia</taxon>
        <taxon>Sphingobacteriales</taxon>
        <taxon>Sphingobacteriaceae</taxon>
        <taxon>Parapedobacter</taxon>
    </lineage>
</organism>
<dbReference type="InterPro" id="IPR027417">
    <property type="entry name" value="P-loop_NTPase"/>
</dbReference>
<comment type="caution">
    <text evidence="2">The sequence shown here is derived from an EMBL/GenBank/DDBJ whole genome shotgun (WGS) entry which is preliminary data.</text>
</comment>
<feature type="coiled-coil region" evidence="1">
    <location>
        <begin position="363"/>
        <end position="469"/>
    </location>
</feature>
<reference evidence="3" key="1">
    <citation type="journal article" date="2019" name="Int. J. Syst. Evol. Microbiol.">
        <title>The Global Catalogue of Microorganisms (GCM) 10K type strain sequencing project: providing services to taxonomists for standard genome sequencing and annotation.</title>
        <authorList>
            <consortium name="The Broad Institute Genomics Platform"/>
            <consortium name="The Broad Institute Genome Sequencing Center for Infectious Disease"/>
            <person name="Wu L."/>
            <person name="Ma J."/>
        </authorList>
    </citation>
    <scope>NUCLEOTIDE SEQUENCE [LARGE SCALE GENOMIC DNA]</scope>
    <source>
        <strain evidence="3">CGMCC 1.15342</strain>
    </source>
</reference>
<keyword evidence="1" id="KW-0175">Coiled coil</keyword>
<dbReference type="SUPFAM" id="SSF52540">
    <property type="entry name" value="P-loop containing nucleoside triphosphate hydrolases"/>
    <property type="match status" value="2"/>
</dbReference>